<evidence type="ECO:0000256" key="4">
    <source>
        <dbReference type="ARBA" id="ARBA00022833"/>
    </source>
</evidence>
<dbReference type="PANTHER" id="PTHR15933:SF20">
    <property type="entry name" value="F-BOX DOMAIN-CONTAINING PROTEIN"/>
    <property type="match status" value="1"/>
</dbReference>
<dbReference type="Pfam" id="PF15965">
    <property type="entry name" value="zf-TRAF_2"/>
    <property type="match status" value="1"/>
</dbReference>
<dbReference type="InterPro" id="IPR001293">
    <property type="entry name" value="Znf_TRAF"/>
</dbReference>
<evidence type="ECO:0000256" key="5">
    <source>
        <dbReference type="SAM" id="MobiDB-lite"/>
    </source>
</evidence>
<evidence type="ECO:0000256" key="3">
    <source>
        <dbReference type="ARBA" id="ARBA00022786"/>
    </source>
</evidence>
<dbReference type="Pfam" id="PF15966">
    <property type="entry name" value="F-box_4"/>
    <property type="match status" value="1"/>
</dbReference>
<dbReference type="OrthoDB" id="5918172at2759"/>
<proteinExistence type="predicted"/>
<dbReference type="GO" id="GO:0008270">
    <property type="term" value="F:zinc ion binding"/>
    <property type="evidence" value="ECO:0007669"/>
    <property type="project" value="UniProtKB-KW"/>
</dbReference>
<dbReference type="InterPro" id="IPR001810">
    <property type="entry name" value="F-box_dom"/>
</dbReference>
<evidence type="ECO:0000256" key="2">
    <source>
        <dbReference type="ARBA" id="ARBA00022771"/>
    </source>
</evidence>
<dbReference type="InterPro" id="IPR031890">
    <property type="entry name" value="Fbxo30/Fbxo40"/>
</dbReference>
<keyword evidence="3" id="KW-0833">Ubl conjugation pathway</keyword>
<organism evidence="7 8">
    <name type="scientific">Mytilus galloprovincialis</name>
    <name type="common">Mediterranean mussel</name>
    <dbReference type="NCBI Taxonomy" id="29158"/>
    <lineage>
        <taxon>Eukaryota</taxon>
        <taxon>Metazoa</taxon>
        <taxon>Spiralia</taxon>
        <taxon>Lophotrochozoa</taxon>
        <taxon>Mollusca</taxon>
        <taxon>Bivalvia</taxon>
        <taxon>Autobranchia</taxon>
        <taxon>Pteriomorphia</taxon>
        <taxon>Mytilida</taxon>
        <taxon>Mytiloidea</taxon>
        <taxon>Mytilidae</taxon>
        <taxon>Mytilinae</taxon>
        <taxon>Mytilus</taxon>
    </lineage>
</organism>
<name>A0A8B6HTK1_MYTGA</name>
<dbReference type="Gene3D" id="3.30.40.150">
    <property type="entry name" value="TRAF-like zinc-finger, N-terminal subdomain"/>
    <property type="match status" value="1"/>
</dbReference>
<feature type="compositionally biased region" description="Basic and acidic residues" evidence="5">
    <location>
        <begin position="296"/>
        <end position="319"/>
    </location>
</feature>
<feature type="compositionally biased region" description="Polar residues" evidence="5">
    <location>
        <begin position="195"/>
        <end position="207"/>
    </location>
</feature>
<keyword evidence="1" id="KW-0479">Metal-binding</keyword>
<feature type="domain" description="F-box" evidence="6">
    <location>
        <begin position="509"/>
        <end position="563"/>
    </location>
</feature>
<feature type="region of interest" description="Disordered" evidence="5">
    <location>
        <begin position="195"/>
        <end position="232"/>
    </location>
</feature>
<keyword evidence="8" id="KW-1185">Reference proteome</keyword>
<dbReference type="SUPFAM" id="SSF49599">
    <property type="entry name" value="TRAF domain-like"/>
    <property type="match status" value="1"/>
</dbReference>
<dbReference type="EMBL" id="UYJE01010536">
    <property type="protein sequence ID" value="VDI84045.1"/>
    <property type="molecule type" value="Genomic_DNA"/>
</dbReference>
<keyword evidence="4" id="KW-0862">Zinc</keyword>
<reference evidence="7" key="1">
    <citation type="submission" date="2018-11" db="EMBL/GenBank/DDBJ databases">
        <authorList>
            <person name="Alioto T."/>
            <person name="Alioto T."/>
        </authorList>
    </citation>
    <scope>NUCLEOTIDE SEQUENCE</scope>
</reference>
<protein>
    <submittedName>
        <fullName evidence="7">F-box protein 30</fullName>
    </submittedName>
</protein>
<evidence type="ECO:0000313" key="8">
    <source>
        <dbReference type="Proteomes" id="UP000596742"/>
    </source>
</evidence>
<evidence type="ECO:0000259" key="6">
    <source>
        <dbReference type="PROSITE" id="PS50181"/>
    </source>
</evidence>
<evidence type="ECO:0000256" key="1">
    <source>
        <dbReference type="ARBA" id="ARBA00022723"/>
    </source>
</evidence>
<dbReference type="SMART" id="SM00256">
    <property type="entry name" value="FBOX"/>
    <property type="match status" value="1"/>
</dbReference>
<dbReference type="Proteomes" id="UP000596742">
    <property type="component" value="Unassembled WGS sequence"/>
</dbReference>
<accession>A0A8B6HTK1</accession>
<feature type="region of interest" description="Disordered" evidence="5">
    <location>
        <begin position="281"/>
        <end position="321"/>
    </location>
</feature>
<dbReference type="GO" id="GO:0061630">
    <property type="term" value="F:ubiquitin protein ligase activity"/>
    <property type="evidence" value="ECO:0007669"/>
    <property type="project" value="InterPro"/>
</dbReference>
<keyword evidence="2" id="KW-0863">Zinc-finger</keyword>
<dbReference type="SUPFAM" id="SSF81383">
    <property type="entry name" value="F-box domain"/>
    <property type="match status" value="1"/>
</dbReference>
<gene>
    <name evidence="7" type="ORF">MGAL_10B012051</name>
</gene>
<dbReference type="InterPro" id="IPR043013">
    <property type="entry name" value="Znf_TRAF_N"/>
</dbReference>
<sequence>MDNIYPYISRNDQRRYKHYQQRETAAENLKAMEDMMFSLSLLHAHCESCVNKKCNITPDQLSSCEMVDCENMCGHRFHSCKKDEHELICSQQKAPCINHSNGCPLEMARCKRASHLRVCPASVQRCVVEWNRWPMHSKEECLTTPLPLDSQHVKCTQLDVALALRDQRMLVQSMKIPRKIRKIFQNSLTQKYPSVPLEQNRSSSIDSDNALDDTSGATSDEDTPWGSQKCPPGLQKTVVNQLHKASKQTADSVSATLDLCSNHFGKAGLKHLAQRLHGISETEEAKTSGQQTAETENDKIKDSLDDNSSEKISEPKSCDLSESADDCTVISVEDVYTKDIKLHNLLGVSLDIECISKYIPKPKKMYTFLCAQDFRRDEYPWHFKNVHNDIHCGLNGMMEFRCPLAYMGCDYSCQKLSPLEPKGKIVHSALQESFGLAITNTEDQMKEEQMEEVQCKNCSVIESDKRKLREATPEITTSQKYDSNIKILPKYQCNRLCDSASSFPSSDGKIYLDCLPFEVLQHIVVFLDSFSLCNLSLTSKLLRDVCASRLDQKGMVIPVWQARGDGVKPSWTIAYWKWCFSTSFTPVRKWQYHTGNGLFEHLKICPYNQKNSKNIKTEPFCPASELMSIKTAPEEKNTTKSLLKLISA</sequence>
<dbReference type="AlphaFoldDB" id="A0A8B6HTK1"/>
<dbReference type="PROSITE" id="PS50181">
    <property type="entry name" value="FBOX"/>
    <property type="match status" value="1"/>
</dbReference>
<dbReference type="InterPro" id="IPR036047">
    <property type="entry name" value="F-box-like_dom_sf"/>
</dbReference>
<comment type="caution">
    <text evidence="7">The sequence shown here is derived from an EMBL/GenBank/DDBJ whole genome shotgun (WGS) entry which is preliminary data.</text>
</comment>
<evidence type="ECO:0000313" key="7">
    <source>
        <dbReference type="EMBL" id="VDI84045.1"/>
    </source>
</evidence>
<dbReference type="PANTHER" id="PTHR15933">
    <property type="entry name" value="PROTEIN CBG16327"/>
    <property type="match status" value="1"/>
</dbReference>